<dbReference type="InterPro" id="IPR003593">
    <property type="entry name" value="AAA+_ATPase"/>
</dbReference>
<keyword evidence="8" id="KW-1185">Reference proteome</keyword>
<dbReference type="InterPro" id="IPR027417">
    <property type="entry name" value="P-loop_NTPase"/>
</dbReference>
<evidence type="ECO:0000259" key="6">
    <source>
        <dbReference type="SMART" id="SM00382"/>
    </source>
</evidence>
<comment type="similarity">
    <text evidence="2">Belongs to the AAA ATPase family. BCS1 subfamily.</text>
</comment>
<evidence type="ECO:0000256" key="3">
    <source>
        <dbReference type="ARBA" id="ARBA00022842"/>
    </source>
</evidence>
<dbReference type="Pfam" id="PF25568">
    <property type="entry name" value="AAA_lid_At3g28540"/>
    <property type="match status" value="1"/>
</dbReference>
<dbReference type="SUPFAM" id="SSF52540">
    <property type="entry name" value="P-loop containing nucleoside triphosphate hydrolases"/>
    <property type="match status" value="1"/>
</dbReference>
<feature type="compositionally biased region" description="Basic and acidic residues" evidence="5">
    <location>
        <begin position="602"/>
        <end position="612"/>
    </location>
</feature>
<comment type="cofactor">
    <cofactor evidence="1">
        <name>Mg(2+)</name>
        <dbReference type="ChEBI" id="CHEBI:18420"/>
    </cofactor>
</comment>
<feature type="region of interest" description="Disordered" evidence="5">
    <location>
        <begin position="453"/>
        <end position="569"/>
    </location>
</feature>
<dbReference type="AlphaFoldDB" id="A0ABD1XXJ2"/>
<dbReference type="InterPro" id="IPR050747">
    <property type="entry name" value="Mitochondrial_chaperone_BCS1"/>
</dbReference>
<feature type="domain" description="AAA+ ATPase" evidence="6">
    <location>
        <begin position="245"/>
        <end position="397"/>
    </location>
</feature>
<protein>
    <recommendedName>
        <fullName evidence="6">AAA+ ATPase domain-containing protein</fullName>
    </recommendedName>
</protein>
<dbReference type="SMART" id="SM00382">
    <property type="entry name" value="AAA"/>
    <property type="match status" value="1"/>
</dbReference>
<evidence type="ECO:0000313" key="7">
    <source>
        <dbReference type="EMBL" id="KAL2613667.1"/>
    </source>
</evidence>
<comment type="caution">
    <text evidence="7">The sequence shown here is derived from an EMBL/GenBank/DDBJ whole genome shotgun (WGS) entry which is preliminary data.</text>
</comment>
<evidence type="ECO:0000256" key="2">
    <source>
        <dbReference type="ARBA" id="ARBA00007448"/>
    </source>
</evidence>
<feature type="compositionally biased region" description="Basic and acidic residues" evidence="5">
    <location>
        <begin position="506"/>
        <end position="521"/>
    </location>
</feature>
<dbReference type="Gene3D" id="6.10.280.40">
    <property type="match status" value="1"/>
</dbReference>
<accession>A0ABD1XXJ2</accession>
<keyword evidence="3" id="KW-0460">Magnesium</keyword>
<name>A0ABD1XXJ2_9MARC</name>
<reference evidence="7 8" key="1">
    <citation type="submission" date="2024-09" db="EMBL/GenBank/DDBJ databases">
        <title>Chromosome-scale assembly of Riccia fluitans.</title>
        <authorList>
            <person name="Paukszto L."/>
            <person name="Sawicki J."/>
            <person name="Karawczyk K."/>
            <person name="Piernik-Szablinska J."/>
            <person name="Szczecinska M."/>
            <person name="Mazdziarz M."/>
        </authorList>
    </citation>
    <scope>NUCLEOTIDE SEQUENCE [LARGE SCALE GENOMIC DNA]</scope>
    <source>
        <strain evidence="7">Rf_01</strain>
        <tissue evidence="7">Aerial parts of the thallus</tissue>
    </source>
</reference>
<comment type="catalytic activity">
    <reaction evidence="4">
        <text>ATP + H2O = ADP + phosphate + H(+)</text>
        <dbReference type="Rhea" id="RHEA:13065"/>
        <dbReference type="ChEBI" id="CHEBI:15377"/>
        <dbReference type="ChEBI" id="CHEBI:15378"/>
        <dbReference type="ChEBI" id="CHEBI:30616"/>
        <dbReference type="ChEBI" id="CHEBI:43474"/>
        <dbReference type="ChEBI" id="CHEBI:456216"/>
    </reaction>
</comment>
<dbReference type="Pfam" id="PF14363">
    <property type="entry name" value="AAA_assoc"/>
    <property type="match status" value="1"/>
</dbReference>
<sequence length="658" mass="74300">MMSIPHILRSFRLFEPWTWFASLGFLAFLKQFIPYEYTDGVQRNVRSWLHSVTPYIYCDVHEYENSSVNTLYVDVEIYLSSLTVKEAHRLNISQPKNAKTMTFGMAHDQRTEDQFEGAKIQWVHRVYERPRMLWTNNFESSTDEKRTFTLQIGRRDKNNLEKYLAHIQGCARDLKRAARDLLLYTNSKSRESYFGRSTPWTSVNFAHPATFDTLALDGDLKSKICQDLERFAQGEAYYKRVGKAWKRGYLLYGPPGTGKSSMIAAIANKMRYDVYDLELTEVESNIELRKLLLHTNNKSVIVIEDIDCSLDLSGQRKKKKKKPTNPENPGNPGDPMRPTKEQSKVTLSGLLNFVDGLWSCCGTERIFIFTTNYVEKLDPALLRAGRMDMHIHLSYCTFSAFLVLAQNYLQISDHELFHELRSSFEGSYMTPAEVSEVLIRDQDSATVALEKLRSALDEHRTKPPPPPPDSDDEDEKDAADSAPTKEGELTTKSDDAASEEPSVSLDSEKEISIEKTVHPAEDDLEIKEEQSASNSSNSVGNGNCESRSENGVRGTFDDEENEDTKLQRYAENDLLQLSRLGGKEDIMVEDKNVSTGQTRNGLDLKDSGRDEEVAGDGTSVPHSSGSTCKENYAVANEGDHRLAKGGMEAGKTDVTESN</sequence>
<dbReference type="Gene3D" id="3.40.50.300">
    <property type="entry name" value="P-loop containing nucleotide triphosphate hydrolases"/>
    <property type="match status" value="1"/>
</dbReference>
<dbReference type="CDD" id="cd19510">
    <property type="entry name" value="RecA-like_BCS1"/>
    <property type="match status" value="1"/>
</dbReference>
<evidence type="ECO:0000256" key="5">
    <source>
        <dbReference type="SAM" id="MobiDB-lite"/>
    </source>
</evidence>
<dbReference type="Proteomes" id="UP001605036">
    <property type="component" value="Unassembled WGS sequence"/>
</dbReference>
<gene>
    <name evidence="7" type="ORF">R1flu_025359</name>
</gene>
<dbReference type="InterPro" id="IPR003959">
    <property type="entry name" value="ATPase_AAA_core"/>
</dbReference>
<dbReference type="InterPro" id="IPR025753">
    <property type="entry name" value="AAA_N_dom"/>
</dbReference>
<dbReference type="EMBL" id="JBHFFA010000007">
    <property type="protein sequence ID" value="KAL2613667.1"/>
    <property type="molecule type" value="Genomic_DNA"/>
</dbReference>
<dbReference type="GO" id="GO:0006950">
    <property type="term" value="P:response to stress"/>
    <property type="evidence" value="ECO:0007669"/>
    <property type="project" value="UniProtKB-ARBA"/>
</dbReference>
<feature type="compositionally biased region" description="Polar residues" evidence="5">
    <location>
        <begin position="620"/>
        <end position="629"/>
    </location>
</feature>
<evidence type="ECO:0000313" key="8">
    <source>
        <dbReference type="Proteomes" id="UP001605036"/>
    </source>
</evidence>
<feature type="region of interest" description="Disordered" evidence="5">
    <location>
        <begin position="588"/>
        <end position="629"/>
    </location>
</feature>
<dbReference type="PANTHER" id="PTHR23070">
    <property type="entry name" value="BCS1 AAA-TYPE ATPASE"/>
    <property type="match status" value="1"/>
</dbReference>
<dbReference type="InterPro" id="IPR058017">
    <property type="entry name" value="At3g28540-like_C"/>
</dbReference>
<feature type="compositionally biased region" description="Basic and acidic residues" evidence="5">
    <location>
        <begin position="483"/>
        <end position="495"/>
    </location>
</feature>
<organism evidence="7 8">
    <name type="scientific">Riccia fluitans</name>
    <dbReference type="NCBI Taxonomy" id="41844"/>
    <lineage>
        <taxon>Eukaryota</taxon>
        <taxon>Viridiplantae</taxon>
        <taxon>Streptophyta</taxon>
        <taxon>Embryophyta</taxon>
        <taxon>Marchantiophyta</taxon>
        <taxon>Marchantiopsida</taxon>
        <taxon>Marchantiidae</taxon>
        <taxon>Marchantiales</taxon>
        <taxon>Ricciaceae</taxon>
        <taxon>Riccia</taxon>
    </lineage>
</organism>
<evidence type="ECO:0000256" key="1">
    <source>
        <dbReference type="ARBA" id="ARBA00001946"/>
    </source>
</evidence>
<dbReference type="Pfam" id="PF00004">
    <property type="entry name" value="AAA"/>
    <property type="match status" value="2"/>
</dbReference>
<evidence type="ECO:0000256" key="4">
    <source>
        <dbReference type="ARBA" id="ARBA00049360"/>
    </source>
</evidence>
<feature type="compositionally biased region" description="Low complexity" evidence="5">
    <location>
        <begin position="533"/>
        <end position="543"/>
    </location>
</feature>
<proteinExistence type="inferred from homology"/>
<feature type="region of interest" description="Disordered" evidence="5">
    <location>
        <begin position="314"/>
        <end position="341"/>
    </location>
</feature>